<evidence type="ECO:0000313" key="1">
    <source>
        <dbReference type="EMBL" id="NNM72717.1"/>
    </source>
</evidence>
<dbReference type="EMBL" id="JABEPP010000003">
    <property type="protein sequence ID" value="NNM72717.1"/>
    <property type="molecule type" value="Genomic_DNA"/>
</dbReference>
<protein>
    <submittedName>
        <fullName evidence="1">Uncharacterized protein</fullName>
    </submittedName>
</protein>
<dbReference type="AlphaFoldDB" id="A0A849I9P1"/>
<comment type="caution">
    <text evidence="1">The sequence shown here is derived from an EMBL/GenBank/DDBJ whole genome shotgun (WGS) entry which is preliminary data.</text>
</comment>
<reference evidence="1 2" key="1">
    <citation type="submission" date="2020-04" db="EMBL/GenBank/DDBJ databases">
        <title>Enterovirga sp. isolate from soil.</title>
        <authorList>
            <person name="Chea S."/>
            <person name="Kim D.-U."/>
        </authorList>
    </citation>
    <scope>NUCLEOTIDE SEQUENCE [LARGE SCALE GENOMIC DNA]</scope>
    <source>
        <strain evidence="1 2">DB1703</strain>
    </source>
</reference>
<gene>
    <name evidence="1" type="ORF">HJG44_10025</name>
</gene>
<dbReference type="RefSeq" id="WP_171218254.1">
    <property type="nucleotide sequence ID" value="NZ_JABEPP010000003.1"/>
</dbReference>
<name>A0A849I9P1_9HYPH</name>
<organism evidence="1 2">
    <name type="scientific">Enterovirga aerilata</name>
    <dbReference type="NCBI Taxonomy" id="2730920"/>
    <lineage>
        <taxon>Bacteria</taxon>
        <taxon>Pseudomonadati</taxon>
        <taxon>Pseudomonadota</taxon>
        <taxon>Alphaproteobacteria</taxon>
        <taxon>Hyphomicrobiales</taxon>
        <taxon>Methylobacteriaceae</taxon>
        <taxon>Enterovirga</taxon>
    </lineage>
</organism>
<evidence type="ECO:0000313" key="2">
    <source>
        <dbReference type="Proteomes" id="UP000564885"/>
    </source>
</evidence>
<keyword evidence="2" id="KW-1185">Reference proteome</keyword>
<sequence>METAIILLLIGFGAGFYVRGRRAKTEAANAKRHADALDQQIGTPARDRCDA</sequence>
<accession>A0A849I9P1</accession>
<proteinExistence type="predicted"/>
<dbReference type="Proteomes" id="UP000564885">
    <property type="component" value="Unassembled WGS sequence"/>
</dbReference>